<evidence type="ECO:0000313" key="1">
    <source>
        <dbReference type="EMBL" id="KAK0514900.1"/>
    </source>
</evidence>
<accession>A0AA39R4Y1</accession>
<dbReference type="Gene3D" id="3.30.70.100">
    <property type="match status" value="2"/>
</dbReference>
<proteinExistence type="predicted"/>
<reference evidence="1" key="1">
    <citation type="submission" date="2023-03" db="EMBL/GenBank/DDBJ databases">
        <title>Complete genome of Cladonia borealis.</title>
        <authorList>
            <person name="Park H."/>
        </authorList>
    </citation>
    <scope>NUCLEOTIDE SEQUENCE</scope>
    <source>
        <strain evidence="1">ANT050790</strain>
    </source>
</reference>
<evidence type="ECO:0008006" key="3">
    <source>
        <dbReference type="Google" id="ProtNLM"/>
    </source>
</evidence>
<gene>
    <name evidence="1" type="ORF">JMJ35_002279</name>
</gene>
<dbReference type="AlphaFoldDB" id="A0AA39R4Y1"/>
<keyword evidence="2" id="KW-1185">Reference proteome</keyword>
<organism evidence="1 2">
    <name type="scientific">Cladonia borealis</name>
    <dbReference type="NCBI Taxonomy" id="184061"/>
    <lineage>
        <taxon>Eukaryota</taxon>
        <taxon>Fungi</taxon>
        <taxon>Dikarya</taxon>
        <taxon>Ascomycota</taxon>
        <taxon>Pezizomycotina</taxon>
        <taxon>Lecanoromycetes</taxon>
        <taxon>OSLEUM clade</taxon>
        <taxon>Lecanoromycetidae</taxon>
        <taxon>Lecanorales</taxon>
        <taxon>Lecanorineae</taxon>
        <taxon>Cladoniaceae</taxon>
        <taxon>Cladonia</taxon>
    </lineage>
</organism>
<protein>
    <recommendedName>
        <fullName evidence="3">ABM domain-containing protein</fullName>
    </recommendedName>
</protein>
<sequence>MAPATEIATLPLFAGATIEDPDSPAGKIWQSTLDTVSAQDGFQRAYYGREVENPSVVQLLVDWDSVEHHKKFIADPVYGPFSKHLMSIVEGPLTMFHANLNPHPPSAAVSGTSSPVTECLTCYFSELDPAYEENFNKLIAAVKENAEGAKAAAGGWLVEDIEHEKIGSGKKGKAFVGFLGWESVEAHQKFRETKAFNDNIHLIREGPVALEVHHTVFVEK</sequence>
<dbReference type="EMBL" id="JAFEKC020000004">
    <property type="protein sequence ID" value="KAK0514900.1"/>
    <property type="molecule type" value="Genomic_DNA"/>
</dbReference>
<dbReference type="InterPro" id="IPR011008">
    <property type="entry name" value="Dimeric_a/b-barrel"/>
</dbReference>
<evidence type="ECO:0000313" key="2">
    <source>
        <dbReference type="Proteomes" id="UP001166286"/>
    </source>
</evidence>
<name>A0AA39R4Y1_9LECA</name>
<dbReference type="Proteomes" id="UP001166286">
    <property type="component" value="Unassembled WGS sequence"/>
</dbReference>
<dbReference type="SUPFAM" id="SSF54909">
    <property type="entry name" value="Dimeric alpha+beta barrel"/>
    <property type="match status" value="1"/>
</dbReference>
<comment type="caution">
    <text evidence="1">The sequence shown here is derived from an EMBL/GenBank/DDBJ whole genome shotgun (WGS) entry which is preliminary data.</text>
</comment>